<dbReference type="PANTHER" id="PTHR13072">
    <property type="entry name" value="DYNACTIN 6"/>
    <property type="match status" value="1"/>
</dbReference>
<name>A0A976IB64_BRELC</name>
<evidence type="ECO:0000256" key="6">
    <source>
        <dbReference type="ARBA" id="ARBA00034687"/>
    </source>
</evidence>
<dbReference type="OrthoDB" id="2355at2759"/>
<comment type="caution">
    <text evidence="7">The sequence shown here is derived from an EMBL/GenBank/DDBJ whole genome shotgun (WGS) entry which is preliminary data.</text>
</comment>
<accession>A0A976IB64</accession>
<dbReference type="GO" id="GO:0070840">
    <property type="term" value="F:dynein complex binding"/>
    <property type="evidence" value="ECO:0007669"/>
    <property type="project" value="TreeGrafter"/>
</dbReference>
<dbReference type="Pfam" id="PF00132">
    <property type="entry name" value="Hexapep"/>
    <property type="match status" value="1"/>
</dbReference>
<dbReference type="KEGG" id="blac:94350556"/>
<organism evidence="7 8">
    <name type="scientific">Bremia lactucae</name>
    <name type="common">Lettuce downy mildew</name>
    <dbReference type="NCBI Taxonomy" id="4779"/>
    <lineage>
        <taxon>Eukaryota</taxon>
        <taxon>Sar</taxon>
        <taxon>Stramenopiles</taxon>
        <taxon>Oomycota</taxon>
        <taxon>Peronosporomycetes</taxon>
        <taxon>Peronosporales</taxon>
        <taxon>Peronosporaceae</taxon>
        <taxon>Bremia</taxon>
    </lineage>
</organism>
<dbReference type="Gene3D" id="2.160.10.10">
    <property type="entry name" value="Hexapeptide repeat proteins"/>
    <property type="match status" value="1"/>
</dbReference>
<keyword evidence="8" id="KW-1185">Reference proteome</keyword>
<dbReference type="EMBL" id="SHOA02000220">
    <property type="protein sequence ID" value="TDH65174.1"/>
    <property type="molecule type" value="Genomic_DNA"/>
</dbReference>
<reference evidence="7 8" key="1">
    <citation type="journal article" date="2021" name="Genome Biol.">
        <title>AFLAP: assembly-free linkage analysis pipeline using k-mers from genome sequencing data.</title>
        <authorList>
            <person name="Fletcher K."/>
            <person name="Zhang L."/>
            <person name="Gil J."/>
            <person name="Han R."/>
            <person name="Cavanaugh K."/>
            <person name="Michelmore R."/>
        </authorList>
    </citation>
    <scope>NUCLEOTIDE SEQUENCE [LARGE SCALE GENOMIC DNA]</scope>
    <source>
        <strain evidence="7 8">SF5</strain>
    </source>
</reference>
<dbReference type="RefSeq" id="XP_067814673.1">
    <property type="nucleotide sequence ID" value="XM_067964885.1"/>
</dbReference>
<comment type="function">
    <text evidence="6">Part of the dynactin complex that activates the molecular motor dynein for ultra-processive transport along microtubules.</text>
</comment>
<dbReference type="InterPro" id="IPR001451">
    <property type="entry name" value="Hexapep"/>
</dbReference>
<keyword evidence="4" id="KW-0963">Cytoplasm</keyword>
<evidence type="ECO:0000256" key="5">
    <source>
        <dbReference type="ARBA" id="ARBA00023212"/>
    </source>
</evidence>
<gene>
    <name evidence="7" type="ORF">CCR75_006818</name>
</gene>
<dbReference type="InterPro" id="IPR027777">
    <property type="entry name" value="DCTN6"/>
</dbReference>
<evidence type="ECO:0000256" key="4">
    <source>
        <dbReference type="ARBA" id="ARBA00022490"/>
    </source>
</evidence>
<evidence type="ECO:0000256" key="2">
    <source>
        <dbReference type="ARBA" id="ARBA00007719"/>
    </source>
</evidence>
<dbReference type="SUPFAM" id="SSF51161">
    <property type="entry name" value="Trimeric LpxA-like enzymes"/>
    <property type="match status" value="1"/>
</dbReference>
<evidence type="ECO:0000256" key="1">
    <source>
        <dbReference type="ARBA" id="ARBA00004245"/>
    </source>
</evidence>
<dbReference type="GO" id="GO:0007052">
    <property type="term" value="P:mitotic spindle organization"/>
    <property type="evidence" value="ECO:0007669"/>
    <property type="project" value="TreeGrafter"/>
</dbReference>
<dbReference type="Proteomes" id="UP000294530">
    <property type="component" value="Unassembled WGS sequence"/>
</dbReference>
<comment type="subcellular location">
    <subcellularLocation>
        <location evidence="1">Cytoplasm</location>
        <location evidence="1">Cytoskeleton</location>
    </subcellularLocation>
</comment>
<evidence type="ECO:0000313" key="8">
    <source>
        <dbReference type="Proteomes" id="UP000294530"/>
    </source>
</evidence>
<protein>
    <recommendedName>
        <fullName evidence="3">Dynactin subunit 6</fullName>
    </recommendedName>
</protein>
<sequence length="185" mass="19757">MKQNVMIAPTAAVCTAAQLQGAITIGNNCAVHPGASVRSPGGIIVMGERCLVEDGTILANDTLNVMEIGSNNLFESGCEVRSHSVGNGNWFEPKSLALEGSIIGNNCIIGSGVVVAAGELVPDNSILVAVQTPGGDMRRIVREQKDYFVKAHSTMIQKYVDIFSRGSKSIYALEKHHDMRELSEQ</sequence>
<keyword evidence="5" id="KW-0206">Cytoskeleton</keyword>
<evidence type="ECO:0000313" key="7">
    <source>
        <dbReference type="EMBL" id="TDH65174.1"/>
    </source>
</evidence>
<dbReference type="GeneID" id="94350556"/>
<dbReference type="InterPro" id="IPR011004">
    <property type="entry name" value="Trimer_LpxA-like_sf"/>
</dbReference>
<dbReference type="GO" id="GO:0005869">
    <property type="term" value="C:dynactin complex"/>
    <property type="evidence" value="ECO:0007669"/>
    <property type="project" value="InterPro"/>
</dbReference>
<comment type="similarity">
    <text evidence="2">Belongs to the dynactin subunits 5/6 family. Dynactin subunit 6 subfamily.</text>
</comment>
<dbReference type="AlphaFoldDB" id="A0A976IB64"/>
<proteinExistence type="inferred from homology"/>
<dbReference type="PANTHER" id="PTHR13072:SF0">
    <property type="entry name" value="DYNACTIN SUBUNIT 6"/>
    <property type="match status" value="1"/>
</dbReference>
<evidence type="ECO:0000256" key="3">
    <source>
        <dbReference type="ARBA" id="ARBA00016573"/>
    </source>
</evidence>